<evidence type="ECO:0000313" key="7">
    <source>
        <dbReference type="EMBL" id="CAH9118848.1"/>
    </source>
</evidence>
<dbReference type="EMBL" id="CAMAPE010000077">
    <property type="protein sequence ID" value="CAH9118848.1"/>
    <property type="molecule type" value="Genomic_DNA"/>
</dbReference>
<comment type="similarity">
    <text evidence="3">Belongs to the terpene synthase family.</text>
</comment>
<dbReference type="SFLD" id="SFLDS00005">
    <property type="entry name" value="Isoprenoid_Synthase_Type_I"/>
    <property type="match status" value="1"/>
</dbReference>
<name>A0A9P1EPM1_CUSEU</name>
<comment type="cofactor">
    <cofactor evidence="1">
        <name>Mg(2+)</name>
        <dbReference type="ChEBI" id="CHEBI:18420"/>
    </cofactor>
</comment>
<accession>A0A9P1EPM1</accession>
<organism evidence="7 8">
    <name type="scientific">Cuscuta europaea</name>
    <name type="common">European dodder</name>
    <dbReference type="NCBI Taxonomy" id="41803"/>
    <lineage>
        <taxon>Eukaryota</taxon>
        <taxon>Viridiplantae</taxon>
        <taxon>Streptophyta</taxon>
        <taxon>Embryophyta</taxon>
        <taxon>Tracheophyta</taxon>
        <taxon>Spermatophyta</taxon>
        <taxon>Magnoliopsida</taxon>
        <taxon>eudicotyledons</taxon>
        <taxon>Gunneridae</taxon>
        <taxon>Pentapetalae</taxon>
        <taxon>asterids</taxon>
        <taxon>lamiids</taxon>
        <taxon>Solanales</taxon>
        <taxon>Convolvulaceae</taxon>
        <taxon>Cuscuteae</taxon>
        <taxon>Cuscuta</taxon>
        <taxon>Cuscuta subgen. Cuscuta</taxon>
    </lineage>
</organism>
<proteinExistence type="inferred from homology"/>
<keyword evidence="4" id="KW-0479">Metal-binding</keyword>
<evidence type="ECO:0000259" key="6">
    <source>
        <dbReference type="Pfam" id="PF03936"/>
    </source>
</evidence>
<dbReference type="PANTHER" id="PTHR31225">
    <property type="entry name" value="OS04G0344100 PROTEIN-RELATED"/>
    <property type="match status" value="1"/>
</dbReference>
<protein>
    <recommendedName>
        <fullName evidence="6">Terpene synthase metal-binding domain-containing protein</fullName>
    </recommendedName>
</protein>
<dbReference type="Proteomes" id="UP001152484">
    <property type="component" value="Unassembled WGS sequence"/>
</dbReference>
<dbReference type="InterPro" id="IPR008949">
    <property type="entry name" value="Isoprenoid_synthase_dom_sf"/>
</dbReference>
<comment type="pathway">
    <text evidence="2">Secondary metabolite biosynthesis; terpenoid biosynthesis.</text>
</comment>
<dbReference type="InterPro" id="IPR034741">
    <property type="entry name" value="Terpene_cyclase-like_1_C"/>
</dbReference>
<dbReference type="InterPro" id="IPR005630">
    <property type="entry name" value="Terpene_synthase_metal-bd"/>
</dbReference>
<dbReference type="GO" id="GO:0000287">
    <property type="term" value="F:magnesium ion binding"/>
    <property type="evidence" value="ECO:0007669"/>
    <property type="project" value="InterPro"/>
</dbReference>
<comment type="caution">
    <text evidence="7">The sequence shown here is derived from an EMBL/GenBank/DDBJ whole genome shotgun (WGS) entry which is preliminary data.</text>
</comment>
<keyword evidence="5" id="KW-0456">Lyase</keyword>
<keyword evidence="8" id="KW-1185">Reference proteome</keyword>
<dbReference type="GO" id="GO:0010333">
    <property type="term" value="F:terpene synthase activity"/>
    <property type="evidence" value="ECO:0007669"/>
    <property type="project" value="InterPro"/>
</dbReference>
<evidence type="ECO:0000313" key="8">
    <source>
        <dbReference type="Proteomes" id="UP001152484"/>
    </source>
</evidence>
<dbReference type="PANTHER" id="PTHR31225:SF221">
    <property type="entry name" value="(-)-GERMACRENE D SYNTHASE"/>
    <property type="match status" value="1"/>
</dbReference>
<evidence type="ECO:0000256" key="2">
    <source>
        <dbReference type="ARBA" id="ARBA00004721"/>
    </source>
</evidence>
<evidence type="ECO:0000256" key="5">
    <source>
        <dbReference type="ARBA" id="ARBA00023239"/>
    </source>
</evidence>
<dbReference type="Gene3D" id="1.10.600.10">
    <property type="entry name" value="Farnesyl Diphosphate Synthase"/>
    <property type="match status" value="1"/>
</dbReference>
<gene>
    <name evidence="7" type="ORF">CEURO_LOCUS22107</name>
</gene>
<feature type="domain" description="Terpene synthase metal-binding" evidence="6">
    <location>
        <begin position="1"/>
        <end position="201"/>
    </location>
</feature>
<dbReference type="SUPFAM" id="SSF48576">
    <property type="entry name" value="Terpenoid synthases"/>
    <property type="match status" value="1"/>
</dbReference>
<evidence type="ECO:0000256" key="4">
    <source>
        <dbReference type="ARBA" id="ARBA00022723"/>
    </source>
</evidence>
<dbReference type="Pfam" id="PF03936">
    <property type="entry name" value="Terpene_synth_C"/>
    <property type="match status" value="1"/>
</dbReference>
<dbReference type="SFLD" id="SFLDG01019">
    <property type="entry name" value="Terpene_Cyclase_Like_1_C_Termi"/>
    <property type="match status" value="1"/>
</dbReference>
<evidence type="ECO:0000256" key="1">
    <source>
        <dbReference type="ARBA" id="ARBA00001946"/>
    </source>
</evidence>
<dbReference type="GO" id="GO:0016114">
    <property type="term" value="P:terpenoid biosynthetic process"/>
    <property type="evidence" value="ECO:0007669"/>
    <property type="project" value="InterPro"/>
</dbReference>
<dbReference type="AlphaFoldDB" id="A0A9P1EPM1"/>
<sequence>MISLASVVDDVYDVHGTPQELHLFTHAFQRLDESAMSELPTYMKVVYTAFLNVFGEMETELAARGESGRIHYAKAEMKKLVEAYYKEGTWFHDGSPPTFDDYMKVALKSSGYFMAATASLVGMPEDFVTSHAFDWLETHDPLIVQASAIIARLKDDIAGHKFEQERGHTDSAVECYMRQYGKLEEEAVKELEEQVANAWKDINQECLKPIAIYPLPILIRVVNLARVIELLYKKDGDSYTHSSNLKPMITSILVDPVL</sequence>
<dbReference type="OrthoDB" id="1877784at2759"/>
<dbReference type="InterPro" id="IPR050148">
    <property type="entry name" value="Terpene_synthase-like"/>
</dbReference>
<evidence type="ECO:0000256" key="3">
    <source>
        <dbReference type="ARBA" id="ARBA00006333"/>
    </source>
</evidence>
<reference evidence="7" key="1">
    <citation type="submission" date="2022-07" db="EMBL/GenBank/DDBJ databases">
        <authorList>
            <person name="Macas J."/>
            <person name="Novak P."/>
            <person name="Neumann P."/>
        </authorList>
    </citation>
    <scope>NUCLEOTIDE SEQUENCE</scope>
</reference>